<sequence length="173" mass="20199">MTQLTYNEAFDPYHAAFRFLRIHLACGISAKVPFDTMRILDFYLLFPFRLQRMRFFDQDTGWRKVSKSYVEQAPYGAMPEDPVIFTRMEPFQRAAASSLVLSGYLTPEAWDRNEVQFTGEAIPDALKLRCFELNTRMNDIVEILCQIRARYPLGGRDGLKDRSGLLEYRYDTV</sequence>
<name>A0A4D7YVU5_AGRTU</name>
<evidence type="ECO:0000313" key="1">
    <source>
        <dbReference type="EMBL" id="QCL95752.1"/>
    </source>
</evidence>
<dbReference type="Proteomes" id="UP000298649">
    <property type="component" value="Chromosome linear"/>
</dbReference>
<reference evidence="1 2" key="1">
    <citation type="submission" date="2019-04" db="EMBL/GenBank/DDBJ databases">
        <title>Complete genome sequence of Agrobacterium tumefaciens CFBP7129.</title>
        <authorList>
            <person name="Haryono M."/>
            <person name="Lin Y.-C."/>
            <person name="Lai E.-M."/>
            <person name="Kuo C.-H."/>
        </authorList>
    </citation>
    <scope>NUCLEOTIDE SEQUENCE [LARGE SCALE GENOMIC DNA]</scope>
    <source>
        <strain evidence="1 2">CFBP7129</strain>
    </source>
</reference>
<organism evidence="1 2">
    <name type="scientific">Agrobacterium tumefaciens</name>
    <dbReference type="NCBI Taxonomy" id="358"/>
    <lineage>
        <taxon>Bacteria</taxon>
        <taxon>Pseudomonadati</taxon>
        <taxon>Pseudomonadota</taxon>
        <taxon>Alphaproteobacteria</taxon>
        <taxon>Hyphomicrobiales</taxon>
        <taxon>Rhizobiaceae</taxon>
        <taxon>Rhizobium/Agrobacterium group</taxon>
        <taxon>Agrobacterium</taxon>
        <taxon>Agrobacterium tumefaciens complex</taxon>
    </lineage>
</organism>
<accession>A0A4D7YVU5</accession>
<proteinExistence type="predicted"/>
<protein>
    <submittedName>
        <fullName evidence="1">Uncharacterized protein</fullName>
    </submittedName>
</protein>
<evidence type="ECO:0000313" key="2">
    <source>
        <dbReference type="Proteomes" id="UP000298649"/>
    </source>
</evidence>
<dbReference type="EMBL" id="CP039923">
    <property type="protein sequence ID" value="QCL95752.1"/>
    <property type="molecule type" value="Genomic_DNA"/>
</dbReference>
<dbReference type="Pfam" id="PF20291">
    <property type="entry name" value="MC5"/>
    <property type="match status" value="1"/>
</dbReference>
<dbReference type="AlphaFoldDB" id="A0A4D7YVU5"/>
<gene>
    <name evidence="1" type="ORF">CFBP7129_15815</name>
</gene>
<dbReference type="InterPro" id="IPR046901">
    <property type="entry name" value="ABC-3C_MC5"/>
</dbReference>
<dbReference type="RefSeq" id="WP_137004653.1">
    <property type="nucleotide sequence ID" value="NZ_CP039923.1"/>
</dbReference>